<dbReference type="AlphaFoldDB" id="Q7MI13"/>
<dbReference type="EMBL" id="BA000037">
    <property type="protein sequence ID" value="BAC95468.1"/>
    <property type="molecule type" value="Genomic_DNA"/>
</dbReference>
<proteinExistence type="predicted"/>
<dbReference type="KEGG" id="vvy:VV2703"/>
<evidence type="ECO:0000313" key="1">
    <source>
        <dbReference type="EMBL" id="BAC95468.1"/>
    </source>
</evidence>
<evidence type="ECO:0000313" key="2">
    <source>
        <dbReference type="Proteomes" id="UP000002675"/>
    </source>
</evidence>
<protein>
    <submittedName>
        <fullName evidence="1">Uncharacterized protein</fullName>
    </submittedName>
</protein>
<dbReference type="Proteomes" id="UP000002675">
    <property type="component" value="Chromosome I"/>
</dbReference>
<reference evidence="1 2" key="1">
    <citation type="journal article" date="2003" name="Genome Res.">
        <title>Comparative genome analysis of Vibrio vulnificus, a marine pathogen.</title>
        <authorList>
            <person name="Chen C.Y."/>
            <person name="Wu K.M."/>
            <person name="Chang Y.C."/>
            <person name="Chang C.H."/>
            <person name="Tsai H.C."/>
            <person name="Liao T.L."/>
            <person name="Liu Y.M."/>
            <person name="Chen H.J."/>
            <person name="Shen A.B."/>
            <person name="Li J.C."/>
            <person name="Su T.L."/>
            <person name="Shao C.P."/>
            <person name="Lee C.T."/>
            <person name="Hor L.I."/>
            <person name="Tsai S.F."/>
        </authorList>
    </citation>
    <scope>NUCLEOTIDE SEQUENCE [LARGE SCALE GENOMIC DNA]</scope>
    <source>
        <strain evidence="1 2">YJ016</strain>
    </source>
</reference>
<sequence>MNTEDEPCFMLSGGPTQTMESPFLAAGTPLIMTLLEPVVIGPPT</sequence>
<gene>
    <name evidence="1" type="ordered locus">VV2703</name>
</gene>
<name>Q7MI13_VIBVY</name>
<dbReference type="HOGENOM" id="CLU_3223819_0_0_6"/>
<accession>Q7MI13</accession>
<organism evidence="1 2">
    <name type="scientific">Vibrio vulnificus (strain YJ016)</name>
    <dbReference type="NCBI Taxonomy" id="196600"/>
    <lineage>
        <taxon>Bacteria</taxon>
        <taxon>Pseudomonadati</taxon>
        <taxon>Pseudomonadota</taxon>
        <taxon>Gammaproteobacteria</taxon>
        <taxon>Vibrionales</taxon>
        <taxon>Vibrionaceae</taxon>
        <taxon>Vibrio</taxon>
    </lineage>
</organism>